<dbReference type="EMBL" id="GBRH01168801">
    <property type="protein sequence ID" value="JAE29095.1"/>
    <property type="molecule type" value="Transcribed_RNA"/>
</dbReference>
<dbReference type="AlphaFoldDB" id="A0A0A9GVU1"/>
<protein>
    <submittedName>
        <fullName evidence="1">Uncharacterized protein</fullName>
    </submittedName>
</protein>
<reference evidence="1" key="2">
    <citation type="journal article" date="2015" name="Data Brief">
        <title>Shoot transcriptome of the giant reed, Arundo donax.</title>
        <authorList>
            <person name="Barrero R.A."/>
            <person name="Guerrero F.D."/>
            <person name="Moolhuijzen P."/>
            <person name="Goolsby J.A."/>
            <person name="Tidwell J."/>
            <person name="Bellgard S.E."/>
            <person name="Bellgard M.I."/>
        </authorList>
    </citation>
    <scope>NUCLEOTIDE SEQUENCE</scope>
    <source>
        <tissue evidence="1">Shoot tissue taken approximately 20 cm above the soil surface</tissue>
    </source>
</reference>
<evidence type="ECO:0000313" key="1">
    <source>
        <dbReference type="EMBL" id="JAE29095.1"/>
    </source>
</evidence>
<accession>A0A0A9GVU1</accession>
<name>A0A0A9GVU1_ARUDO</name>
<sequence length="55" mass="6311">MVCHMQQMPEATSQMLLLDIVNNQNIKVGSYLQPEILSKLPSMIRIQANYFLTSE</sequence>
<organism evidence="1">
    <name type="scientific">Arundo donax</name>
    <name type="common">Giant reed</name>
    <name type="synonym">Donax arundinaceus</name>
    <dbReference type="NCBI Taxonomy" id="35708"/>
    <lineage>
        <taxon>Eukaryota</taxon>
        <taxon>Viridiplantae</taxon>
        <taxon>Streptophyta</taxon>
        <taxon>Embryophyta</taxon>
        <taxon>Tracheophyta</taxon>
        <taxon>Spermatophyta</taxon>
        <taxon>Magnoliopsida</taxon>
        <taxon>Liliopsida</taxon>
        <taxon>Poales</taxon>
        <taxon>Poaceae</taxon>
        <taxon>PACMAD clade</taxon>
        <taxon>Arundinoideae</taxon>
        <taxon>Arundineae</taxon>
        <taxon>Arundo</taxon>
    </lineage>
</organism>
<reference evidence="1" key="1">
    <citation type="submission" date="2014-09" db="EMBL/GenBank/DDBJ databases">
        <authorList>
            <person name="Magalhaes I.L.F."/>
            <person name="Oliveira U."/>
            <person name="Santos F.R."/>
            <person name="Vidigal T.H.D.A."/>
            <person name="Brescovit A.D."/>
            <person name="Santos A.J."/>
        </authorList>
    </citation>
    <scope>NUCLEOTIDE SEQUENCE</scope>
    <source>
        <tissue evidence="1">Shoot tissue taken approximately 20 cm above the soil surface</tissue>
    </source>
</reference>
<proteinExistence type="predicted"/>